<evidence type="ECO:0000313" key="2">
    <source>
        <dbReference type="EMBL" id="KXU14633.1"/>
    </source>
</evidence>
<dbReference type="Proteomes" id="UP000033489">
    <property type="component" value="Unassembled WGS sequence"/>
</dbReference>
<protein>
    <submittedName>
        <fullName evidence="1">Uncharacterized protein</fullName>
    </submittedName>
</protein>
<accession>A0A0F2E2P0</accession>
<evidence type="ECO:0000313" key="3">
    <source>
        <dbReference type="Proteomes" id="UP000033489"/>
    </source>
</evidence>
<dbReference type="OrthoDB" id="2232646at2"/>
<name>A0A0F2E2P0_9STRE</name>
<accession>A0A139RIP7</accession>
<dbReference type="EMBL" id="JYGT01000007">
    <property type="protein sequence ID" value="KJQ76076.1"/>
    <property type="molecule type" value="Genomic_DNA"/>
</dbReference>
<dbReference type="AlphaFoldDB" id="A0A0F2E2P0"/>
<evidence type="ECO:0000313" key="1">
    <source>
        <dbReference type="EMBL" id="KJQ76076.1"/>
    </source>
</evidence>
<dbReference type="Proteomes" id="UP000072578">
    <property type="component" value="Unassembled WGS sequence"/>
</dbReference>
<dbReference type="RefSeq" id="WP_006150587.1">
    <property type="nucleotide sequence ID" value="NZ_CP046525.1"/>
</dbReference>
<organism evidence="1 3">
    <name type="scientific">Streptococcus infantis</name>
    <dbReference type="NCBI Taxonomy" id="68892"/>
    <lineage>
        <taxon>Bacteria</taxon>
        <taxon>Bacillati</taxon>
        <taxon>Bacillota</taxon>
        <taxon>Bacilli</taxon>
        <taxon>Lactobacillales</taxon>
        <taxon>Streptococcaceae</taxon>
        <taxon>Streptococcus</taxon>
    </lineage>
</organism>
<proteinExistence type="predicted"/>
<dbReference type="EMBL" id="LQZF01000037">
    <property type="protein sequence ID" value="KXU14633.1"/>
    <property type="molecule type" value="Genomic_DNA"/>
</dbReference>
<dbReference type="PATRIC" id="fig|28037.216.peg.549"/>
<gene>
    <name evidence="2" type="ORF">SINDD18_00350</name>
    <name evidence="1" type="ORF">TZ94_00572</name>
</gene>
<evidence type="ECO:0000313" key="4">
    <source>
        <dbReference type="Proteomes" id="UP000072578"/>
    </source>
</evidence>
<reference evidence="2 4" key="2">
    <citation type="submission" date="2016-01" db="EMBL/GenBank/DDBJ databases">
        <title>Highly variable Streptococcus oralis are common among viridans streptococci isolated from primates.</title>
        <authorList>
            <person name="Denapaite D."/>
            <person name="Rieger M."/>
            <person name="Koendgen S."/>
            <person name="Brueckner R."/>
            <person name="Ochigava I."/>
            <person name="Kappeler P."/>
            <person name="Maetz-Rensing K."/>
            <person name="Leendertz F."/>
            <person name="Hakenbeck R."/>
        </authorList>
    </citation>
    <scope>NUCLEOTIDE SEQUENCE [LARGE SCALE GENOMIC DNA]</scope>
    <source>
        <strain evidence="2 4">DD18</strain>
    </source>
</reference>
<reference evidence="1 3" key="1">
    <citation type="submission" date="2015-02" db="EMBL/GenBank/DDBJ databases">
        <title>Evolution of amylase-binding proteins of oral streptococcal species.</title>
        <authorList>
            <person name="Haase E.M."/>
        </authorList>
    </citation>
    <scope>NUCLEOTIDE SEQUENCE [LARGE SCALE GENOMIC DNA]</scope>
    <source>
        <strain evidence="1 3">UC921A</strain>
    </source>
</reference>
<sequence>MDKQYLRDKIEGLRHKFVESTQHERAVGMLDEAHMSKKMLKIKKKMITLEMERCQKKIEHKDCSKIDQKIQEQKELFEACRKQK</sequence>
<comment type="caution">
    <text evidence="1">The sequence shown here is derived from an EMBL/GenBank/DDBJ whole genome shotgun (WGS) entry which is preliminary data.</text>
</comment>